<dbReference type="EMBL" id="OZ020096">
    <property type="protein sequence ID" value="CAK9255151.1"/>
    <property type="molecule type" value="Genomic_DNA"/>
</dbReference>
<evidence type="ECO:0000256" key="1">
    <source>
        <dbReference type="ARBA" id="ARBA00001936"/>
    </source>
</evidence>
<comment type="cofactor">
    <cofactor evidence="1">
        <name>Mn(2+)</name>
        <dbReference type="ChEBI" id="CHEBI:29035"/>
    </cofactor>
</comment>
<dbReference type="SUPFAM" id="SSF56219">
    <property type="entry name" value="DNase I-like"/>
    <property type="match status" value="1"/>
</dbReference>
<sequence>MFPGILVSGGQFQSRETFFAEEADICLIWDAGSDREYICHFPVGGNSISVLSILIQWQCELSKLPVDSFYCKPFRNSVMGRELCVANVDVGNGTQLTVATTHLESPCPAPPTWNQMFRAERLVQAKEALALLKDVPNAIFGGDMNWDDKQDGKPPLPPGWFDAWLQLCPHQKRLDRIYCQLHNFEVESIEMVGTTPIPDLTFQKELKVKKQVELTTLPVLASDHFGLLLKMRHKSK</sequence>
<dbReference type="InterPro" id="IPR036691">
    <property type="entry name" value="Endo/exonu/phosph_ase_sf"/>
</dbReference>
<keyword evidence="5" id="KW-0479">Metal-binding</keyword>
<keyword evidence="12" id="KW-1185">Reference proteome</keyword>
<evidence type="ECO:0000256" key="4">
    <source>
        <dbReference type="ARBA" id="ARBA00022722"/>
    </source>
</evidence>
<evidence type="ECO:0000256" key="9">
    <source>
        <dbReference type="ARBA" id="ARBA00023204"/>
    </source>
</evidence>
<evidence type="ECO:0000256" key="2">
    <source>
        <dbReference type="ARBA" id="ARBA00001946"/>
    </source>
</evidence>
<evidence type="ECO:0000256" key="5">
    <source>
        <dbReference type="ARBA" id="ARBA00022723"/>
    </source>
</evidence>
<keyword evidence="10" id="KW-0539">Nucleus</keyword>
<accession>A0ABP0VMG9</accession>
<name>A0ABP0VMG9_9BRYO</name>
<proteinExistence type="predicted"/>
<dbReference type="PANTHER" id="PTHR15822:SF4">
    <property type="entry name" value="TYROSYL-DNA PHOSPHODIESTERASE 2"/>
    <property type="match status" value="1"/>
</dbReference>
<keyword evidence="8" id="KW-0460">Magnesium</keyword>
<evidence type="ECO:0000256" key="8">
    <source>
        <dbReference type="ARBA" id="ARBA00022842"/>
    </source>
</evidence>
<evidence type="ECO:0008006" key="13">
    <source>
        <dbReference type="Google" id="ProtNLM"/>
    </source>
</evidence>
<reference evidence="11 12" key="1">
    <citation type="submission" date="2024-02" db="EMBL/GenBank/DDBJ databases">
        <authorList>
            <consortium name="ELIXIR-Norway"/>
            <consortium name="Elixir Norway"/>
        </authorList>
    </citation>
    <scope>NUCLEOTIDE SEQUENCE [LARGE SCALE GENOMIC DNA]</scope>
</reference>
<dbReference type="InterPro" id="IPR051547">
    <property type="entry name" value="TDP2-like"/>
</dbReference>
<keyword evidence="7" id="KW-0378">Hydrolase</keyword>
<dbReference type="Proteomes" id="UP001497444">
    <property type="component" value="Chromosome 1"/>
</dbReference>
<evidence type="ECO:0000256" key="10">
    <source>
        <dbReference type="ARBA" id="ARBA00023242"/>
    </source>
</evidence>
<evidence type="ECO:0000256" key="3">
    <source>
        <dbReference type="ARBA" id="ARBA00004123"/>
    </source>
</evidence>
<dbReference type="Gene3D" id="3.60.10.10">
    <property type="entry name" value="Endonuclease/exonuclease/phosphatase"/>
    <property type="match status" value="1"/>
</dbReference>
<evidence type="ECO:0000313" key="11">
    <source>
        <dbReference type="EMBL" id="CAK9255151.1"/>
    </source>
</evidence>
<dbReference type="PANTHER" id="PTHR15822">
    <property type="entry name" value="TRAF AND TNF RECEPTOR-ASSOCIATED PROTEIN"/>
    <property type="match status" value="1"/>
</dbReference>
<protein>
    <recommendedName>
        <fullName evidence="13">Endonuclease/exonuclease/phosphatase domain-containing protein</fullName>
    </recommendedName>
</protein>
<gene>
    <name evidence="11" type="ORF">CSSPJE1EN1_LOCUS629</name>
</gene>
<comment type="cofactor">
    <cofactor evidence="2">
        <name>Mg(2+)</name>
        <dbReference type="ChEBI" id="CHEBI:18420"/>
    </cofactor>
</comment>
<evidence type="ECO:0000313" key="12">
    <source>
        <dbReference type="Proteomes" id="UP001497444"/>
    </source>
</evidence>
<organism evidence="11 12">
    <name type="scientific">Sphagnum jensenii</name>
    <dbReference type="NCBI Taxonomy" id="128206"/>
    <lineage>
        <taxon>Eukaryota</taxon>
        <taxon>Viridiplantae</taxon>
        <taxon>Streptophyta</taxon>
        <taxon>Embryophyta</taxon>
        <taxon>Bryophyta</taxon>
        <taxon>Sphagnophytina</taxon>
        <taxon>Sphagnopsida</taxon>
        <taxon>Sphagnales</taxon>
        <taxon>Sphagnaceae</taxon>
        <taxon>Sphagnum</taxon>
    </lineage>
</organism>
<keyword evidence="6" id="KW-0227">DNA damage</keyword>
<evidence type="ECO:0000256" key="6">
    <source>
        <dbReference type="ARBA" id="ARBA00022763"/>
    </source>
</evidence>
<evidence type="ECO:0000256" key="7">
    <source>
        <dbReference type="ARBA" id="ARBA00022801"/>
    </source>
</evidence>
<keyword evidence="9" id="KW-0234">DNA repair</keyword>
<comment type="subcellular location">
    <subcellularLocation>
        <location evidence="3">Nucleus</location>
    </subcellularLocation>
</comment>
<keyword evidence="4" id="KW-0540">Nuclease</keyword>